<dbReference type="Proteomes" id="UP001223743">
    <property type="component" value="Unassembled WGS sequence"/>
</dbReference>
<evidence type="ECO:0000313" key="2">
    <source>
        <dbReference type="Proteomes" id="UP001223743"/>
    </source>
</evidence>
<protein>
    <submittedName>
        <fullName evidence="1">RNase H-like nuclease</fullName>
    </submittedName>
</protein>
<proteinExistence type="predicted"/>
<accession>A0ABU0M8B9</accession>
<reference evidence="1 2" key="1">
    <citation type="submission" date="2023-07" db="EMBL/GenBank/DDBJ databases">
        <title>Genomic Encyclopedia of Type Strains, Phase IV (KMG-IV): sequencing the most valuable type-strain genomes for metagenomic binning, comparative biology and taxonomic classification.</title>
        <authorList>
            <person name="Goeker M."/>
        </authorList>
    </citation>
    <scope>NUCLEOTIDE SEQUENCE [LARGE SCALE GENOMIC DNA]</scope>
    <source>
        <strain evidence="1 2">B1-1</strain>
    </source>
</reference>
<sequence>MSETACGIDGCRAGWIGVLLPEADAPIAAVTSDLVEFLHHPLAPPVIAIDMPIGLPERVGAGGRGPERHARAVLGPRQSSVFSIPSRAAVMSGDYGEACRLALATSEPPRKVSRQAFGLFPKIRALDALMTPDLEGRIFESHPELAFRQLNGGAPMSLPKKVKNVPHPPGLDERRALLVRHGYPPAFLERPPRGAGLDDLLDAAVLALVARRIARGEAECFPPVPERDGRGLRMAIFA</sequence>
<evidence type="ECO:0000313" key="1">
    <source>
        <dbReference type="EMBL" id="MDQ0517206.1"/>
    </source>
</evidence>
<organism evidence="1 2">
    <name type="scientific">Kaistia geumhonensis</name>
    <dbReference type="NCBI Taxonomy" id="410839"/>
    <lineage>
        <taxon>Bacteria</taxon>
        <taxon>Pseudomonadati</taxon>
        <taxon>Pseudomonadota</taxon>
        <taxon>Alphaproteobacteria</taxon>
        <taxon>Hyphomicrobiales</taxon>
        <taxon>Kaistiaceae</taxon>
        <taxon>Kaistia</taxon>
    </lineage>
</organism>
<dbReference type="InterPro" id="IPR007362">
    <property type="entry name" value="DUF429"/>
</dbReference>
<gene>
    <name evidence="1" type="ORF">QO015_002819</name>
</gene>
<dbReference type="RefSeq" id="WP_266278623.1">
    <property type="nucleotide sequence ID" value="NZ_JAPKNF010000001.1"/>
</dbReference>
<dbReference type="EMBL" id="JAUSWJ010000001">
    <property type="protein sequence ID" value="MDQ0517206.1"/>
    <property type="molecule type" value="Genomic_DNA"/>
</dbReference>
<name>A0ABU0M8B9_9HYPH</name>
<comment type="caution">
    <text evidence="1">The sequence shown here is derived from an EMBL/GenBank/DDBJ whole genome shotgun (WGS) entry which is preliminary data.</text>
</comment>
<dbReference type="Pfam" id="PF04250">
    <property type="entry name" value="DUF429"/>
    <property type="match status" value="1"/>
</dbReference>
<keyword evidence="2" id="KW-1185">Reference proteome</keyword>